<dbReference type="EMBL" id="JAHRIO010015298">
    <property type="protein sequence ID" value="MEQ2163551.1"/>
    <property type="molecule type" value="Genomic_DNA"/>
</dbReference>
<comment type="caution">
    <text evidence="1">The sequence shown here is derived from an EMBL/GenBank/DDBJ whole genome shotgun (WGS) entry which is preliminary data.</text>
</comment>
<feature type="non-terminal residue" evidence="1">
    <location>
        <position position="1"/>
    </location>
</feature>
<name>A0ABV0MWQ0_9TELE</name>
<evidence type="ECO:0000313" key="2">
    <source>
        <dbReference type="Proteomes" id="UP001476798"/>
    </source>
</evidence>
<sequence>NEEDANSVPIEGLSVQHPQVRDSAEAACSEHGTATTVRLNIVSYINHMPKSIQ</sequence>
<accession>A0ABV0MWQ0</accession>
<gene>
    <name evidence="1" type="ORF">GOODEAATRI_031365</name>
</gene>
<dbReference type="Proteomes" id="UP001476798">
    <property type="component" value="Unassembled WGS sequence"/>
</dbReference>
<organism evidence="1 2">
    <name type="scientific">Goodea atripinnis</name>
    <dbReference type="NCBI Taxonomy" id="208336"/>
    <lineage>
        <taxon>Eukaryota</taxon>
        <taxon>Metazoa</taxon>
        <taxon>Chordata</taxon>
        <taxon>Craniata</taxon>
        <taxon>Vertebrata</taxon>
        <taxon>Euteleostomi</taxon>
        <taxon>Actinopterygii</taxon>
        <taxon>Neopterygii</taxon>
        <taxon>Teleostei</taxon>
        <taxon>Neoteleostei</taxon>
        <taxon>Acanthomorphata</taxon>
        <taxon>Ovalentaria</taxon>
        <taxon>Atherinomorphae</taxon>
        <taxon>Cyprinodontiformes</taxon>
        <taxon>Goodeidae</taxon>
        <taxon>Goodea</taxon>
    </lineage>
</organism>
<reference evidence="1 2" key="1">
    <citation type="submission" date="2021-06" db="EMBL/GenBank/DDBJ databases">
        <authorList>
            <person name="Palmer J.M."/>
        </authorList>
    </citation>
    <scope>NUCLEOTIDE SEQUENCE [LARGE SCALE GENOMIC DNA]</scope>
    <source>
        <strain evidence="1 2">GA_2019</strain>
        <tissue evidence="1">Muscle</tissue>
    </source>
</reference>
<evidence type="ECO:0000313" key="1">
    <source>
        <dbReference type="EMBL" id="MEQ2163551.1"/>
    </source>
</evidence>
<protein>
    <submittedName>
        <fullName evidence="1">Uncharacterized protein</fullName>
    </submittedName>
</protein>
<keyword evidence="2" id="KW-1185">Reference proteome</keyword>
<proteinExistence type="predicted"/>